<dbReference type="PANTHER" id="PTHR45860">
    <property type="entry name" value="TRANSLATION INITIATION FACTOR EIF-2B SUBUNIT ALPHA"/>
    <property type="match status" value="1"/>
</dbReference>
<dbReference type="EMBL" id="PNBA02000016">
    <property type="protein sequence ID" value="KAG6395646.1"/>
    <property type="molecule type" value="Genomic_DNA"/>
</dbReference>
<comment type="subcellular location">
    <subcellularLocation>
        <location evidence="1">Cytoplasm</location>
        <location evidence="1">Cytosol</location>
    </subcellularLocation>
</comment>
<dbReference type="Gene3D" id="1.20.120.1070">
    <property type="entry name" value="Translation initiation factor eIF-2B, N-terminal domain"/>
    <property type="match status" value="1"/>
</dbReference>
<evidence type="ECO:0000256" key="9">
    <source>
        <dbReference type="RuleBase" id="RU003814"/>
    </source>
</evidence>
<reference evidence="11" key="2">
    <citation type="submission" date="2020-08" db="EMBL/GenBank/DDBJ databases">
        <title>Plant Genome Project.</title>
        <authorList>
            <person name="Zhang R.-G."/>
        </authorList>
    </citation>
    <scope>NUCLEOTIDE SEQUENCE</scope>
    <source>
        <strain evidence="11">Huo1</strain>
        <tissue evidence="11">Leaf</tissue>
    </source>
</reference>
<dbReference type="AlphaFoldDB" id="A0A8X8WJ52"/>
<dbReference type="Proteomes" id="UP000298416">
    <property type="component" value="Unassembled WGS sequence"/>
</dbReference>
<dbReference type="PANTHER" id="PTHR45860:SF1">
    <property type="entry name" value="TRANSLATION INITIATION FACTOR EIF-2B SUBUNIT ALPHA"/>
    <property type="match status" value="1"/>
</dbReference>
<dbReference type="InterPro" id="IPR042529">
    <property type="entry name" value="IF_2B-like_C"/>
</dbReference>
<dbReference type="InterPro" id="IPR037171">
    <property type="entry name" value="NagB/RpiA_transferase-like"/>
</dbReference>
<evidence type="ECO:0000256" key="5">
    <source>
        <dbReference type="ARBA" id="ARBA00022917"/>
    </source>
</evidence>
<comment type="caution">
    <text evidence="11">The sequence shown here is derived from an EMBL/GenBank/DDBJ whole genome shotgun (WGS) entry which is preliminary data.</text>
</comment>
<evidence type="ECO:0000256" key="4">
    <source>
        <dbReference type="ARBA" id="ARBA00022540"/>
    </source>
</evidence>
<dbReference type="FunFam" id="3.40.50.10470:FF:000007">
    <property type="entry name" value="Translation initiation factor eIF-2B subunit alpha"/>
    <property type="match status" value="1"/>
</dbReference>
<evidence type="ECO:0000256" key="3">
    <source>
        <dbReference type="ARBA" id="ARBA00022490"/>
    </source>
</evidence>
<evidence type="ECO:0000256" key="6">
    <source>
        <dbReference type="ARBA" id="ARBA00044208"/>
    </source>
</evidence>
<protein>
    <recommendedName>
        <fullName evidence="6">Translation initiation factor eIF2B subunit alpha</fullName>
    </recommendedName>
    <alternativeName>
        <fullName evidence="7">eIF2B GDP-GTP exchange factor subunit alpha</fullName>
    </alternativeName>
</protein>
<evidence type="ECO:0000313" key="12">
    <source>
        <dbReference type="Proteomes" id="UP000298416"/>
    </source>
</evidence>
<dbReference type="Gene3D" id="3.40.50.10470">
    <property type="entry name" value="Translation initiation factor eif-2b, domain 2"/>
    <property type="match status" value="1"/>
</dbReference>
<evidence type="ECO:0000256" key="7">
    <source>
        <dbReference type="ARBA" id="ARBA00044236"/>
    </source>
</evidence>
<evidence type="ECO:0000256" key="1">
    <source>
        <dbReference type="ARBA" id="ARBA00004514"/>
    </source>
</evidence>
<evidence type="ECO:0000256" key="10">
    <source>
        <dbReference type="SAM" id="MobiDB-lite"/>
    </source>
</evidence>
<dbReference type="InterPro" id="IPR000649">
    <property type="entry name" value="IF-2B-related"/>
</dbReference>
<evidence type="ECO:0000256" key="2">
    <source>
        <dbReference type="ARBA" id="ARBA00007251"/>
    </source>
</evidence>
<keyword evidence="12" id="KW-1185">Reference proteome</keyword>
<keyword evidence="4" id="KW-0396">Initiation factor</keyword>
<name>A0A8X8WJ52_SALSN</name>
<dbReference type="InterPro" id="IPR042528">
    <property type="entry name" value="elF-2B_alpha_N"/>
</dbReference>
<gene>
    <name evidence="11" type="ORF">SASPL_141769</name>
</gene>
<organism evidence="11">
    <name type="scientific">Salvia splendens</name>
    <name type="common">Scarlet sage</name>
    <dbReference type="NCBI Taxonomy" id="180675"/>
    <lineage>
        <taxon>Eukaryota</taxon>
        <taxon>Viridiplantae</taxon>
        <taxon>Streptophyta</taxon>
        <taxon>Embryophyta</taxon>
        <taxon>Tracheophyta</taxon>
        <taxon>Spermatophyta</taxon>
        <taxon>Magnoliopsida</taxon>
        <taxon>eudicotyledons</taxon>
        <taxon>Gunneridae</taxon>
        <taxon>Pentapetalae</taxon>
        <taxon>asterids</taxon>
        <taxon>lamiids</taxon>
        <taxon>Lamiales</taxon>
        <taxon>Lamiaceae</taxon>
        <taxon>Nepetoideae</taxon>
        <taxon>Mentheae</taxon>
        <taxon>Salviinae</taxon>
        <taxon>Salvia</taxon>
        <taxon>Salvia subgen. Calosphace</taxon>
        <taxon>core Calosphace</taxon>
    </lineage>
</organism>
<dbReference type="OrthoDB" id="10249309at2759"/>
<comment type="subunit">
    <text evidence="8">Component of the translation initiation factor 2B (eIF2B) complex which is a heterodecamer of two sets of five different subunits: alpha, beta, gamma, delta and epsilon. Subunits alpha, beta and delta comprise a regulatory subcomplex and subunits epsilon and gamma comprise a catalytic subcomplex. Within the complex, the hexameric regulatory complex resides at the center, with the two heterodimeric catalytic subcomplexes bound on opposite sides.</text>
</comment>
<comment type="similarity">
    <text evidence="2 9">Belongs to the eIF-2B alpha/beta/delta subunits family.</text>
</comment>
<sequence length="389" mass="42994">MWHRSASFILDKQEQQRNDAAESRPISPASIAMKENPSANVSMYYQTRAEHHGVVTSDWLAQAQTAVAGNSDDDVAQSNGSGGEEMDKMFSVVDEFNNWRKQPDLAEAVAAIRALASAIRSSQAKTMMELEIELKKASDSLKSWDATSISLTAGCDLFMRYVTRTSALDREDFGSAKSRLLERAEKFGEISYKARRIIAMLSQDFIFDGCTILVHGFSRVVLEALRTAVENKKVFRVLCTEGRPDRSGLRVSNELAKLDVPVKLLIDSAVAYSMDEVDMVLVGADGVVESGGIINMMGTYQIALVAKAMNKPMYVAAESYKFARLYPLDQKDMVPALRPIDFGVPIPSKVEVETSARDYTPPQYLTLLFTDLGVLSPSVVSDELIQLYL</sequence>
<dbReference type="GO" id="GO:0005829">
    <property type="term" value="C:cytosol"/>
    <property type="evidence" value="ECO:0007669"/>
    <property type="project" value="UniProtKB-SubCell"/>
</dbReference>
<reference evidence="11" key="1">
    <citation type="submission" date="2018-01" db="EMBL/GenBank/DDBJ databases">
        <authorList>
            <person name="Mao J.F."/>
        </authorList>
    </citation>
    <scope>NUCLEOTIDE SEQUENCE</scope>
    <source>
        <strain evidence="11">Huo1</strain>
        <tissue evidence="11">Leaf</tissue>
    </source>
</reference>
<dbReference type="SUPFAM" id="SSF100950">
    <property type="entry name" value="NagB/RpiA/CoA transferase-like"/>
    <property type="match status" value="1"/>
</dbReference>
<accession>A0A8X8WJ52</accession>
<dbReference type="FunFam" id="1.20.120.1070:FF:000003">
    <property type="entry name" value="Translation initiation factor eIF-2B subunit alpha"/>
    <property type="match status" value="1"/>
</dbReference>
<dbReference type="GO" id="GO:0005085">
    <property type="term" value="F:guanyl-nucleotide exchange factor activity"/>
    <property type="evidence" value="ECO:0007669"/>
    <property type="project" value="TreeGrafter"/>
</dbReference>
<keyword evidence="5" id="KW-0648">Protein biosynthesis</keyword>
<feature type="compositionally biased region" description="Basic and acidic residues" evidence="10">
    <location>
        <begin position="11"/>
        <end position="22"/>
    </location>
</feature>
<feature type="region of interest" description="Disordered" evidence="10">
    <location>
        <begin position="1"/>
        <end position="28"/>
    </location>
</feature>
<proteinExistence type="inferred from homology"/>
<keyword evidence="3" id="KW-0963">Cytoplasm</keyword>
<dbReference type="Pfam" id="PF01008">
    <property type="entry name" value="IF-2B"/>
    <property type="match status" value="1"/>
</dbReference>
<dbReference type="InterPro" id="IPR051501">
    <property type="entry name" value="eIF2B_alpha/beta/delta"/>
</dbReference>
<evidence type="ECO:0000256" key="8">
    <source>
        <dbReference type="ARBA" id="ARBA00046432"/>
    </source>
</evidence>
<dbReference type="GO" id="GO:0005851">
    <property type="term" value="C:eukaryotic translation initiation factor 2B complex"/>
    <property type="evidence" value="ECO:0007669"/>
    <property type="project" value="TreeGrafter"/>
</dbReference>
<dbReference type="GO" id="GO:0003743">
    <property type="term" value="F:translation initiation factor activity"/>
    <property type="evidence" value="ECO:0007669"/>
    <property type="project" value="UniProtKB-KW"/>
</dbReference>
<evidence type="ECO:0000313" key="11">
    <source>
        <dbReference type="EMBL" id="KAG6395646.1"/>
    </source>
</evidence>